<protein>
    <submittedName>
        <fullName evidence="1">Uncharacterized protein</fullName>
    </submittedName>
</protein>
<reference evidence="1" key="2">
    <citation type="submission" date="2020-06" db="EMBL/GenBank/DDBJ databases">
        <title>Helianthus annuus Genome sequencing and assembly Release 2.</title>
        <authorList>
            <person name="Gouzy J."/>
            <person name="Langlade N."/>
            <person name="Munos S."/>
        </authorList>
    </citation>
    <scope>NUCLEOTIDE SEQUENCE</scope>
    <source>
        <tissue evidence="1">Leaves</tissue>
    </source>
</reference>
<reference evidence="1" key="1">
    <citation type="journal article" date="2017" name="Nature">
        <title>The sunflower genome provides insights into oil metabolism, flowering and Asterid evolution.</title>
        <authorList>
            <person name="Badouin H."/>
            <person name="Gouzy J."/>
            <person name="Grassa C.J."/>
            <person name="Murat F."/>
            <person name="Staton S.E."/>
            <person name="Cottret L."/>
            <person name="Lelandais-Briere C."/>
            <person name="Owens G.L."/>
            <person name="Carrere S."/>
            <person name="Mayjonade B."/>
            <person name="Legrand L."/>
            <person name="Gill N."/>
            <person name="Kane N.C."/>
            <person name="Bowers J.E."/>
            <person name="Hubner S."/>
            <person name="Bellec A."/>
            <person name="Berard A."/>
            <person name="Berges H."/>
            <person name="Blanchet N."/>
            <person name="Boniface M.C."/>
            <person name="Brunel D."/>
            <person name="Catrice O."/>
            <person name="Chaidir N."/>
            <person name="Claudel C."/>
            <person name="Donnadieu C."/>
            <person name="Faraut T."/>
            <person name="Fievet G."/>
            <person name="Helmstetter N."/>
            <person name="King M."/>
            <person name="Knapp S.J."/>
            <person name="Lai Z."/>
            <person name="Le Paslier M.C."/>
            <person name="Lippi Y."/>
            <person name="Lorenzon L."/>
            <person name="Mandel J.R."/>
            <person name="Marage G."/>
            <person name="Marchand G."/>
            <person name="Marquand E."/>
            <person name="Bret-Mestries E."/>
            <person name="Morien E."/>
            <person name="Nambeesan S."/>
            <person name="Nguyen T."/>
            <person name="Pegot-Espagnet P."/>
            <person name="Pouilly N."/>
            <person name="Raftis F."/>
            <person name="Sallet E."/>
            <person name="Schiex T."/>
            <person name="Thomas J."/>
            <person name="Vandecasteele C."/>
            <person name="Vares D."/>
            <person name="Vear F."/>
            <person name="Vautrin S."/>
            <person name="Crespi M."/>
            <person name="Mangin B."/>
            <person name="Burke J.M."/>
            <person name="Salse J."/>
            <person name="Munos S."/>
            <person name="Vincourt P."/>
            <person name="Rieseberg L.H."/>
            <person name="Langlade N.B."/>
        </authorList>
    </citation>
    <scope>NUCLEOTIDE SEQUENCE</scope>
    <source>
        <tissue evidence="1">Leaves</tissue>
    </source>
</reference>
<name>A0A9K3JA51_HELAN</name>
<dbReference type="Proteomes" id="UP000215914">
    <property type="component" value="Unassembled WGS sequence"/>
</dbReference>
<dbReference type="AlphaFoldDB" id="A0A9K3JA51"/>
<dbReference type="EMBL" id="MNCJ02000319">
    <property type="protein sequence ID" value="KAF5811023.1"/>
    <property type="molecule type" value="Genomic_DNA"/>
</dbReference>
<evidence type="ECO:0000313" key="1">
    <source>
        <dbReference type="EMBL" id="KAF5811023.1"/>
    </source>
</evidence>
<comment type="caution">
    <text evidence="1">The sequence shown here is derived from an EMBL/GenBank/DDBJ whole genome shotgun (WGS) entry which is preliminary data.</text>
</comment>
<sequence>MWLKFREVSSTYEKVMAKTVLKGLKASTSNFMAFRLSAKLSEDITMLVNVLRFLKTKFGGLRVMIKSRNINREDRDQNCQCLAKFDSNRGQAARLDRLTRAATQAQVQ</sequence>
<accession>A0A9K3JA51</accession>
<gene>
    <name evidence="1" type="ORF">HanXRQr2_Chr04g0176581</name>
</gene>
<keyword evidence="2" id="KW-1185">Reference proteome</keyword>
<proteinExistence type="predicted"/>
<dbReference type="Gramene" id="mRNA:HanXRQr2_Chr04g0176581">
    <property type="protein sequence ID" value="CDS:HanXRQr2_Chr04g0176581.1"/>
    <property type="gene ID" value="HanXRQr2_Chr04g0176581"/>
</dbReference>
<evidence type="ECO:0000313" key="2">
    <source>
        <dbReference type="Proteomes" id="UP000215914"/>
    </source>
</evidence>
<organism evidence="1 2">
    <name type="scientific">Helianthus annuus</name>
    <name type="common">Common sunflower</name>
    <dbReference type="NCBI Taxonomy" id="4232"/>
    <lineage>
        <taxon>Eukaryota</taxon>
        <taxon>Viridiplantae</taxon>
        <taxon>Streptophyta</taxon>
        <taxon>Embryophyta</taxon>
        <taxon>Tracheophyta</taxon>
        <taxon>Spermatophyta</taxon>
        <taxon>Magnoliopsida</taxon>
        <taxon>eudicotyledons</taxon>
        <taxon>Gunneridae</taxon>
        <taxon>Pentapetalae</taxon>
        <taxon>asterids</taxon>
        <taxon>campanulids</taxon>
        <taxon>Asterales</taxon>
        <taxon>Asteraceae</taxon>
        <taxon>Asteroideae</taxon>
        <taxon>Heliantheae alliance</taxon>
        <taxon>Heliantheae</taxon>
        <taxon>Helianthus</taxon>
    </lineage>
</organism>